<evidence type="ECO:0000256" key="3">
    <source>
        <dbReference type="ARBA" id="ARBA00022643"/>
    </source>
</evidence>
<comment type="cofactor">
    <cofactor evidence="1">
        <name>FMN</name>
        <dbReference type="ChEBI" id="CHEBI:58210"/>
    </cofactor>
</comment>
<dbReference type="PANTHER" id="PTHR43303:SF4">
    <property type="entry name" value="NADPH DEHYDROGENASE C23G7.10C-RELATED"/>
    <property type="match status" value="1"/>
</dbReference>
<dbReference type="GO" id="GO:0010181">
    <property type="term" value="F:FMN binding"/>
    <property type="evidence" value="ECO:0007669"/>
    <property type="project" value="InterPro"/>
</dbReference>
<keyword evidence="4" id="KW-0521">NADP</keyword>
<dbReference type="Gene3D" id="3.20.20.70">
    <property type="entry name" value="Aldolase class I"/>
    <property type="match status" value="1"/>
</dbReference>
<dbReference type="SUPFAM" id="SSF51395">
    <property type="entry name" value="FMN-linked oxidoreductases"/>
    <property type="match status" value="1"/>
</dbReference>
<dbReference type="AlphaFoldDB" id="A0A1Q3EMY1"/>
<feature type="transmembrane region" description="Helical" evidence="6">
    <location>
        <begin position="378"/>
        <end position="399"/>
    </location>
</feature>
<evidence type="ECO:0000313" key="10">
    <source>
        <dbReference type="Proteomes" id="UP000188533"/>
    </source>
</evidence>
<organism evidence="9 10">
    <name type="scientific">Lentinula edodes</name>
    <name type="common">Shiitake mushroom</name>
    <name type="synonym">Lentinus edodes</name>
    <dbReference type="NCBI Taxonomy" id="5353"/>
    <lineage>
        <taxon>Eukaryota</taxon>
        <taxon>Fungi</taxon>
        <taxon>Dikarya</taxon>
        <taxon>Basidiomycota</taxon>
        <taxon>Agaricomycotina</taxon>
        <taxon>Agaricomycetes</taxon>
        <taxon>Agaricomycetidae</taxon>
        <taxon>Agaricales</taxon>
        <taxon>Marasmiineae</taxon>
        <taxon>Omphalotaceae</taxon>
        <taxon>Lentinula</taxon>
    </lineage>
</organism>
<keyword evidence="6" id="KW-0812">Transmembrane</keyword>
<dbReference type="EMBL" id="BDGU01000664">
    <property type="protein sequence ID" value="GAW08560.1"/>
    <property type="molecule type" value="Genomic_DNA"/>
</dbReference>
<dbReference type="InterPro" id="IPR045340">
    <property type="entry name" value="DUF6533"/>
</dbReference>
<keyword evidence="2" id="KW-0285">Flavoprotein</keyword>
<dbReference type="Proteomes" id="UP000188533">
    <property type="component" value="Unassembled WGS sequence"/>
</dbReference>
<dbReference type="InterPro" id="IPR001155">
    <property type="entry name" value="OxRdtase_FMN_N"/>
</dbReference>
<name>A0A1Q3EMY1_LENED</name>
<evidence type="ECO:0000256" key="6">
    <source>
        <dbReference type="SAM" id="Phobius"/>
    </source>
</evidence>
<keyword evidence="10" id="KW-1185">Reference proteome</keyword>
<evidence type="ECO:0000259" key="7">
    <source>
        <dbReference type="Pfam" id="PF00724"/>
    </source>
</evidence>
<evidence type="ECO:0000256" key="2">
    <source>
        <dbReference type="ARBA" id="ARBA00022630"/>
    </source>
</evidence>
<dbReference type="Pfam" id="PF00724">
    <property type="entry name" value="Oxidored_FMN"/>
    <property type="match status" value="1"/>
</dbReference>
<keyword evidence="6" id="KW-1133">Transmembrane helix</keyword>
<dbReference type="STRING" id="5353.A0A1Q3EMY1"/>
<reference evidence="9 10" key="1">
    <citation type="submission" date="2016-08" db="EMBL/GenBank/DDBJ databases">
        <authorList>
            <consortium name="Lentinula edodes genome sequencing consortium"/>
            <person name="Sakamoto Y."/>
            <person name="Nakade K."/>
            <person name="Sato S."/>
            <person name="Yoshida Y."/>
            <person name="Miyazaki K."/>
            <person name="Natsume S."/>
            <person name="Konno N."/>
        </authorList>
    </citation>
    <scope>NUCLEOTIDE SEQUENCE [LARGE SCALE GENOMIC DNA]</scope>
    <source>
        <strain evidence="9 10">NBRC 111202</strain>
    </source>
</reference>
<keyword evidence="6" id="KW-0472">Membrane</keyword>
<dbReference type="GO" id="GO:0050661">
    <property type="term" value="F:NADP binding"/>
    <property type="evidence" value="ECO:0007669"/>
    <property type="project" value="InterPro"/>
</dbReference>
<accession>A0A1Q3EMY1</accession>
<dbReference type="PANTHER" id="PTHR43303">
    <property type="entry name" value="NADPH DEHYDROGENASE C23G7.10C-RELATED"/>
    <property type="match status" value="1"/>
</dbReference>
<dbReference type="InterPro" id="IPR013785">
    <property type="entry name" value="Aldolase_TIM"/>
</dbReference>
<evidence type="ECO:0000259" key="8">
    <source>
        <dbReference type="Pfam" id="PF20151"/>
    </source>
</evidence>
<comment type="caution">
    <text evidence="9">The sequence shown here is derived from an EMBL/GenBank/DDBJ whole genome shotgun (WGS) entry which is preliminary data.</text>
</comment>
<protein>
    <submittedName>
        <fullName evidence="9">FMN-linked oxidoreductase</fullName>
    </submittedName>
</protein>
<gene>
    <name evidence="9" type="ORF">LENED_010622</name>
</gene>
<reference evidence="9 10" key="2">
    <citation type="submission" date="2017-02" db="EMBL/GenBank/DDBJ databases">
        <title>A genome survey and senescence transcriptome analysis in Lentinula edodes.</title>
        <authorList>
            <person name="Sakamoto Y."/>
            <person name="Nakade K."/>
            <person name="Sato S."/>
            <person name="Yoshida Y."/>
            <person name="Miyazaki K."/>
            <person name="Natsume S."/>
            <person name="Konno N."/>
        </authorList>
    </citation>
    <scope>NUCLEOTIDE SEQUENCE [LARGE SCALE GENOMIC DNA]</scope>
    <source>
        <strain evidence="9 10">NBRC 111202</strain>
    </source>
</reference>
<dbReference type="Pfam" id="PF20151">
    <property type="entry name" value="DUF6533"/>
    <property type="match status" value="1"/>
</dbReference>
<feature type="transmembrane region" description="Helical" evidence="6">
    <location>
        <begin position="419"/>
        <end position="440"/>
    </location>
</feature>
<dbReference type="CDD" id="cd02932">
    <property type="entry name" value="OYE_YqiM_FMN"/>
    <property type="match status" value="1"/>
</dbReference>
<evidence type="ECO:0000256" key="1">
    <source>
        <dbReference type="ARBA" id="ARBA00001917"/>
    </source>
</evidence>
<proteinExistence type="predicted"/>
<feature type="domain" description="DUF6533" evidence="8">
    <location>
        <begin position="378"/>
        <end position="423"/>
    </location>
</feature>
<keyword evidence="3" id="KW-0288">FMN</keyword>
<keyword evidence="5" id="KW-0560">Oxidoreductase</keyword>
<evidence type="ECO:0000256" key="5">
    <source>
        <dbReference type="ARBA" id="ARBA00023002"/>
    </source>
</evidence>
<dbReference type="InterPro" id="IPR044152">
    <property type="entry name" value="YqjM-like"/>
</dbReference>
<evidence type="ECO:0000313" key="9">
    <source>
        <dbReference type="EMBL" id="GAW08560.1"/>
    </source>
</evidence>
<feature type="domain" description="NADH:flavin oxidoreductase/NADH oxidase N-terminal" evidence="7">
    <location>
        <begin position="43"/>
        <end position="367"/>
    </location>
</feature>
<sequence length="458" mass="50584">MAPTTTHYINKAAPGAPFFTPLQSPASGTALDPQPNGKPIPRLFTPLKIRDVTFQNRIFLAPLCQYSASNGFVTPWHMAHLGGIISRGPGLSIVEATAVLPEGRITPEDNGIWDDAHIKGFREIVDFAHSQNQKIAIQLAHAGRKASTVAPFLHLNANATLVAGGWQPLGPSAIPFSEVNQTPNELTKEEIQHIIKAWADAAKRAVAAGFDVIEIHNAHGYLLMSFISPATNHRTDEYGGSFENRIRLTLEIIDAIRAVIPDGMPLFLRVSASDRIEHLDEPSWTNQDTIKFASIIAEHGVDFIDVSSAGNHSKQDFSNPRAQQEYAAEISRSLKDNGKHGQIFVGTVGGITSGVQAEKYLQDGVADVCLTLWVSAQYFLVSSIVLFLYDWILMLPIEIKFVWNTKLRPLNVLYILQRYMPFIDTIAFASTAFISSMYFFKHKLSYLRPSHKSLAVLT</sequence>
<dbReference type="GO" id="GO:0003959">
    <property type="term" value="F:NADPH dehydrogenase activity"/>
    <property type="evidence" value="ECO:0007669"/>
    <property type="project" value="InterPro"/>
</dbReference>
<evidence type="ECO:0000256" key="4">
    <source>
        <dbReference type="ARBA" id="ARBA00022857"/>
    </source>
</evidence>